<accession>A0A2A2JJX9</accession>
<evidence type="ECO:0000256" key="1">
    <source>
        <dbReference type="SAM" id="MobiDB-lite"/>
    </source>
</evidence>
<proteinExistence type="predicted"/>
<feature type="compositionally biased region" description="Basic and acidic residues" evidence="1">
    <location>
        <begin position="7"/>
        <end position="29"/>
    </location>
</feature>
<evidence type="ECO:0000313" key="3">
    <source>
        <dbReference type="Proteomes" id="UP000218231"/>
    </source>
</evidence>
<dbReference type="Proteomes" id="UP000218231">
    <property type="component" value="Unassembled WGS sequence"/>
</dbReference>
<evidence type="ECO:0000313" key="2">
    <source>
        <dbReference type="EMBL" id="PAV61954.1"/>
    </source>
</evidence>
<name>A0A2A2JJX9_9BILA</name>
<protein>
    <submittedName>
        <fullName evidence="2">Uncharacterized protein</fullName>
    </submittedName>
</protein>
<reference evidence="2 3" key="1">
    <citation type="journal article" date="2017" name="Curr. Biol.">
        <title>Genome architecture and evolution of a unichromosomal asexual nematode.</title>
        <authorList>
            <person name="Fradin H."/>
            <person name="Zegar C."/>
            <person name="Gutwein M."/>
            <person name="Lucas J."/>
            <person name="Kovtun M."/>
            <person name="Corcoran D."/>
            <person name="Baugh L.R."/>
            <person name="Kiontke K."/>
            <person name="Gunsalus K."/>
            <person name="Fitch D.H."/>
            <person name="Piano F."/>
        </authorList>
    </citation>
    <scope>NUCLEOTIDE SEQUENCE [LARGE SCALE GENOMIC DNA]</scope>
    <source>
        <strain evidence="2">PF1309</strain>
    </source>
</reference>
<feature type="region of interest" description="Disordered" evidence="1">
    <location>
        <begin position="1"/>
        <end position="77"/>
    </location>
</feature>
<organism evidence="2 3">
    <name type="scientific">Diploscapter pachys</name>
    <dbReference type="NCBI Taxonomy" id="2018661"/>
    <lineage>
        <taxon>Eukaryota</taxon>
        <taxon>Metazoa</taxon>
        <taxon>Ecdysozoa</taxon>
        <taxon>Nematoda</taxon>
        <taxon>Chromadorea</taxon>
        <taxon>Rhabditida</taxon>
        <taxon>Rhabditina</taxon>
        <taxon>Rhabditomorpha</taxon>
        <taxon>Rhabditoidea</taxon>
        <taxon>Rhabditidae</taxon>
        <taxon>Diploscapter</taxon>
    </lineage>
</organism>
<gene>
    <name evidence="2" type="ORF">WR25_15075</name>
</gene>
<keyword evidence="3" id="KW-1185">Reference proteome</keyword>
<dbReference type="EMBL" id="LIAE01010393">
    <property type="protein sequence ID" value="PAV61954.1"/>
    <property type="molecule type" value="Genomic_DNA"/>
</dbReference>
<feature type="compositionally biased region" description="Basic and acidic residues" evidence="1">
    <location>
        <begin position="39"/>
        <end position="75"/>
    </location>
</feature>
<comment type="caution">
    <text evidence="2">The sequence shown here is derived from an EMBL/GenBank/DDBJ whole genome shotgun (WGS) entry which is preliminary data.</text>
</comment>
<sequence length="97" mass="11508">MGRREVRKMAEMESRMGKGDETMKRDSKLKQQRLYGDGRWIEDGRDDGREKEKRERVGKGREENGEGKDEDRVKSDPYTSIRSEFNREAIRVWIGIE</sequence>
<dbReference type="AlphaFoldDB" id="A0A2A2JJX9"/>